<dbReference type="Proteomes" id="UP000730482">
    <property type="component" value="Unassembled WGS sequence"/>
</dbReference>
<keyword evidence="5" id="KW-1185">Reference proteome</keyword>
<evidence type="ECO:0000313" key="4">
    <source>
        <dbReference type="EMBL" id="MBS2554463.1"/>
    </source>
</evidence>
<dbReference type="PANTHER" id="PTHR30055:SF146">
    <property type="entry name" value="HTH-TYPE TRANSCRIPTIONAL DUAL REGULATOR CECR"/>
    <property type="match status" value="1"/>
</dbReference>
<feature type="non-terminal residue" evidence="4">
    <location>
        <position position="196"/>
    </location>
</feature>
<dbReference type="PROSITE" id="PS50977">
    <property type="entry name" value="HTH_TETR_2"/>
    <property type="match status" value="1"/>
</dbReference>
<dbReference type="Pfam" id="PF00440">
    <property type="entry name" value="TetR_N"/>
    <property type="match status" value="1"/>
</dbReference>
<keyword evidence="1 2" id="KW-0238">DNA-binding</keyword>
<protein>
    <submittedName>
        <fullName evidence="4">TetR/AcrR family transcriptional regulator</fullName>
    </submittedName>
</protein>
<dbReference type="InterPro" id="IPR001647">
    <property type="entry name" value="HTH_TetR"/>
</dbReference>
<feature type="DNA-binding region" description="H-T-H motif" evidence="2">
    <location>
        <begin position="37"/>
        <end position="56"/>
    </location>
</feature>
<dbReference type="EMBL" id="JAAFYZ010000379">
    <property type="protein sequence ID" value="MBS2554463.1"/>
    <property type="molecule type" value="Genomic_DNA"/>
</dbReference>
<name>A0ABS5L7W7_9ACTN</name>
<dbReference type="InterPro" id="IPR050109">
    <property type="entry name" value="HTH-type_TetR-like_transc_reg"/>
</dbReference>
<organism evidence="4 5">
    <name type="scientific">Catenulispora pinistramenti</name>
    <dbReference type="NCBI Taxonomy" id="2705254"/>
    <lineage>
        <taxon>Bacteria</taxon>
        <taxon>Bacillati</taxon>
        <taxon>Actinomycetota</taxon>
        <taxon>Actinomycetes</taxon>
        <taxon>Catenulisporales</taxon>
        <taxon>Catenulisporaceae</taxon>
        <taxon>Catenulispora</taxon>
    </lineage>
</organism>
<evidence type="ECO:0000259" key="3">
    <source>
        <dbReference type="PROSITE" id="PS50977"/>
    </source>
</evidence>
<dbReference type="Gene3D" id="1.10.357.10">
    <property type="entry name" value="Tetracycline Repressor, domain 2"/>
    <property type="match status" value="1"/>
</dbReference>
<comment type="caution">
    <text evidence="4">The sequence shown here is derived from an EMBL/GenBank/DDBJ whole genome shotgun (WGS) entry which is preliminary data.</text>
</comment>
<proteinExistence type="predicted"/>
<feature type="domain" description="HTH tetR-type" evidence="3">
    <location>
        <begin position="14"/>
        <end position="74"/>
    </location>
</feature>
<evidence type="ECO:0000256" key="2">
    <source>
        <dbReference type="PROSITE-ProRule" id="PRU00335"/>
    </source>
</evidence>
<reference evidence="4 5" key="1">
    <citation type="submission" date="2020-02" db="EMBL/GenBank/DDBJ databases">
        <title>Acidophilic actinobacteria isolated from forest soil.</title>
        <authorList>
            <person name="Golinska P."/>
        </authorList>
    </citation>
    <scope>NUCLEOTIDE SEQUENCE [LARGE SCALE GENOMIC DNA]</scope>
    <source>
        <strain evidence="4 5">NL8</strain>
    </source>
</reference>
<sequence>MTNPEPSPFRSTAEARRAFITTQAVKVFARGGYHATPVADVAEAAGISPAYVFRLFDGKLGLFLAALEHCHERILTTVGAVADARPGEDPEAVLAAMGDAYAQLISDRDLLMLQVHALSAVDVPEIAATTRRGLERMITLLQERAGASDQAAQQFVAYGQLCHLIVATGLTDAAGDGTPAPRWARVLTDGMAHPEP</sequence>
<gene>
    <name evidence="4" type="ORF">KGQ19_47175</name>
</gene>
<accession>A0ABS5L7W7</accession>
<dbReference type="InterPro" id="IPR009057">
    <property type="entry name" value="Homeodomain-like_sf"/>
</dbReference>
<evidence type="ECO:0000256" key="1">
    <source>
        <dbReference type="ARBA" id="ARBA00023125"/>
    </source>
</evidence>
<evidence type="ECO:0000313" key="5">
    <source>
        <dbReference type="Proteomes" id="UP000730482"/>
    </source>
</evidence>
<dbReference type="RefSeq" id="WP_212021925.1">
    <property type="nucleotide sequence ID" value="NZ_JAAFYZ010000379.1"/>
</dbReference>
<dbReference type="PANTHER" id="PTHR30055">
    <property type="entry name" value="HTH-TYPE TRANSCRIPTIONAL REGULATOR RUTR"/>
    <property type="match status" value="1"/>
</dbReference>
<dbReference type="SUPFAM" id="SSF46689">
    <property type="entry name" value="Homeodomain-like"/>
    <property type="match status" value="1"/>
</dbReference>